<accession>A0AAW1WDY4</accession>
<dbReference type="PANTHER" id="PTHR11017">
    <property type="entry name" value="LEUCINE-RICH REPEAT-CONTAINING PROTEIN"/>
    <property type="match status" value="1"/>
</dbReference>
<protein>
    <submittedName>
        <fullName evidence="1">Uncharacterized protein</fullName>
    </submittedName>
</protein>
<keyword evidence="2" id="KW-1185">Reference proteome</keyword>
<dbReference type="Gene3D" id="3.80.10.10">
    <property type="entry name" value="Ribonuclease Inhibitor"/>
    <property type="match status" value="1"/>
</dbReference>
<dbReference type="AlphaFoldDB" id="A0AAW1WDY4"/>
<proteinExistence type="predicted"/>
<gene>
    <name evidence="1" type="ORF">M0R45_031254</name>
</gene>
<dbReference type="InterPro" id="IPR032675">
    <property type="entry name" value="LRR_dom_sf"/>
</dbReference>
<organism evidence="1 2">
    <name type="scientific">Rubus argutus</name>
    <name type="common">Southern blackberry</name>
    <dbReference type="NCBI Taxonomy" id="59490"/>
    <lineage>
        <taxon>Eukaryota</taxon>
        <taxon>Viridiplantae</taxon>
        <taxon>Streptophyta</taxon>
        <taxon>Embryophyta</taxon>
        <taxon>Tracheophyta</taxon>
        <taxon>Spermatophyta</taxon>
        <taxon>Magnoliopsida</taxon>
        <taxon>eudicotyledons</taxon>
        <taxon>Gunneridae</taxon>
        <taxon>Pentapetalae</taxon>
        <taxon>rosids</taxon>
        <taxon>fabids</taxon>
        <taxon>Rosales</taxon>
        <taxon>Rosaceae</taxon>
        <taxon>Rosoideae</taxon>
        <taxon>Rosoideae incertae sedis</taxon>
        <taxon>Rubus</taxon>
    </lineage>
</organism>
<evidence type="ECO:0000313" key="2">
    <source>
        <dbReference type="Proteomes" id="UP001457282"/>
    </source>
</evidence>
<dbReference type="InterPro" id="IPR044974">
    <property type="entry name" value="Disease_R_plants"/>
</dbReference>
<dbReference type="EMBL" id="JBEDUW010000006">
    <property type="protein sequence ID" value="KAK9922808.1"/>
    <property type="molecule type" value="Genomic_DNA"/>
</dbReference>
<dbReference type="GO" id="GO:0006952">
    <property type="term" value="P:defense response"/>
    <property type="evidence" value="ECO:0007669"/>
    <property type="project" value="InterPro"/>
</dbReference>
<comment type="caution">
    <text evidence="1">The sequence shown here is derived from an EMBL/GenBank/DDBJ whole genome shotgun (WGS) entry which is preliminary data.</text>
</comment>
<dbReference type="PANTHER" id="PTHR11017:SF578">
    <property type="entry name" value="ADP-RIBOSYL CYCLASE_CYCLIC ADP-RIBOSE HYDROLASE"/>
    <property type="match status" value="1"/>
</dbReference>
<sequence length="518" mass="60189">MLNLLFFVENTETDKVRGIMINHMDDREENICLDSESFLKMKNLQILIISDVIFTGNHVNYLSNELRLLDWDYCPLLSFPSNFNPKKLAVLRMHNRPRTLMEEIWQIFFGMPWSGMSPLGMILEIMQSLKFNKSEFFGLRKIRLLSRFPNLVDLNMSDCRNLVEVEIGFLKKLVNLDLGACWKLEKLEIAEEMKSLKSLDLSYTAIKNLSSSSIGYLINLEQLTLRNCDELTKVPTDNIFPTDSVQDSSLQDKQYDPHPLMVYLNECSNLVEIAEFPREIYGLDASGCHALRTVSRLSNILEGKESKMIPWMDLCGCDELCRNLAADVGKMKKNLPDDSLVTALLSLFLSCRQSEFQVVFPGSEFPEWFTCRTDFERFLYPRDVDKKGFQAYNFCIGFPQDFKWENKGLAFCSQTKRDRFGVSYFRFHAIYINGVCIMKESKLMKNRQWWFSCEHVWLYYVPFHTIIRRLGESGLPPPSICLVKLEFEYQTPEDHMGFVKQSRLREGSCGVYVVNARG</sequence>
<reference evidence="1 2" key="1">
    <citation type="journal article" date="2023" name="G3 (Bethesda)">
        <title>A chromosome-length genome assembly and annotation of blackberry (Rubus argutus, cv. 'Hillquist').</title>
        <authorList>
            <person name="Bruna T."/>
            <person name="Aryal R."/>
            <person name="Dudchenko O."/>
            <person name="Sargent D.J."/>
            <person name="Mead D."/>
            <person name="Buti M."/>
            <person name="Cavallini A."/>
            <person name="Hytonen T."/>
            <person name="Andres J."/>
            <person name="Pham M."/>
            <person name="Weisz D."/>
            <person name="Mascagni F."/>
            <person name="Usai G."/>
            <person name="Natali L."/>
            <person name="Bassil N."/>
            <person name="Fernandez G.E."/>
            <person name="Lomsadze A."/>
            <person name="Armour M."/>
            <person name="Olukolu B."/>
            <person name="Poorten T."/>
            <person name="Britton C."/>
            <person name="Davik J."/>
            <person name="Ashrafi H."/>
            <person name="Aiden E.L."/>
            <person name="Borodovsky M."/>
            <person name="Worthington M."/>
        </authorList>
    </citation>
    <scope>NUCLEOTIDE SEQUENCE [LARGE SCALE GENOMIC DNA]</scope>
    <source>
        <strain evidence="1">PI 553951</strain>
    </source>
</reference>
<evidence type="ECO:0000313" key="1">
    <source>
        <dbReference type="EMBL" id="KAK9922808.1"/>
    </source>
</evidence>
<dbReference type="SUPFAM" id="SSF52058">
    <property type="entry name" value="L domain-like"/>
    <property type="match status" value="1"/>
</dbReference>
<dbReference type="Proteomes" id="UP001457282">
    <property type="component" value="Unassembled WGS sequence"/>
</dbReference>
<name>A0AAW1WDY4_RUBAR</name>